<reference evidence="2 3" key="1">
    <citation type="submission" date="2023-07" db="EMBL/GenBank/DDBJ databases">
        <title>The novel representative of Negativicutes class, Anaeroselena agilis gen. nov. sp. nov.</title>
        <authorList>
            <person name="Prokofeva M.I."/>
            <person name="Elcheninov A.G."/>
            <person name="Klyukina A."/>
            <person name="Kublanov I.V."/>
            <person name="Frolov E.N."/>
            <person name="Podosokorskaya O.A."/>
        </authorList>
    </citation>
    <scope>NUCLEOTIDE SEQUENCE [LARGE SCALE GENOMIC DNA]</scope>
    <source>
        <strain evidence="2 3">4137-cl</strain>
    </source>
</reference>
<dbReference type="Proteomes" id="UP001254848">
    <property type="component" value="Unassembled WGS sequence"/>
</dbReference>
<dbReference type="InterPro" id="IPR027417">
    <property type="entry name" value="P-loop_NTPase"/>
</dbReference>
<sequence>MKEFAVVGRPNSGKTLFTLNFAAYLGCKTVDITFRAPDGLLDCRHYVVNEARRELCGPMTHKTRAVQSVVLKVPVGKTAVSFKLSDTCGVSEQIHGEEGIRRGMAQTLSLVRSTDFIIHVVDVALATDAFFGGSANIDREIYNYGVSRNRYILLANKTDLPRARENLAPLTAAFHQAVVLPVSALYSTGFGEVKAYVAANV</sequence>
<dbReference type="RefSeq" id="WP_413779917.1">
    <property type="nucleotide sequence ID" value="NZ_JAUOZS010000001.1"/>
</dbReference>
<dbReference type="EMBL" id="JAUOZS010000001">
    <property type="protein sequence ID" value="MDT8901407.1"/>
    <property type="molecule type" value="Genomic_DNA"/>
</dbReference>
<protein>
    <submittedName>
        <fullName evidence="2">50S ribosome-binding GTPase</fullName>
    </submittedName>
</protein>
<feature type="domain" description="G" evidence="1">
    <location>
        <begin position="56"/>
        <end position="157"/>
    </location>
</feature>
<gene>
    <name evidence="2" type="ORF">Q4T40_09165</name>
</gene>
<evidence type="ECO:0000313" key="3">
    <source>
        <dbReference type="Proteomes" id="UP001254848"/>
    </source>
</evidence>
<accession>A0ABU3NX62</accession>
<dbReference type="SUPFAM" id="SSF52540">
    <property type="entry name" value="P-loop containing nucleoside triphosphate hydrolases"/>
    <property type="match status" value="1"/>
</dbReference>
<comment type="caution">
    <text evidence="2">The sequence shown here is derived from an EMBL/GenBank/DDBJ whole genome shotgun (WGS) entry which is preliminary data.</text>
</comment>
<evidence type="ECO:0000259" key="1">
    <source>
        <dbReference type="Pfam" id="PF01926"/>
    </source>
</evidence>
<organism evidence="2 3">
    <name type="scientific">Anaeroselena agilis</name>
    <dbReference type="NCBI Taxonomy" id="3063788"/>
    <lineage>
        <taxon>Bacteria</taxon>
        <taxon>Bacillati</taxon>
        <taxon>Bacillota</taxon>
        <taxon>Negativicutes</taxon>
        <taxon>Acetonemataceae</taxon>
        <taxon>Anaeroselena</taxon>
    </lineage>
</organism>
<evidence type="ECO:0000313" key="2">
    <source>
        <dbReference type="EMBL" id="MDT8901407.1"/>
    </source>
</evidence>
<dbReference type="Gene3D" id="3.40.50.300">
    <property type="entry name" value="P-loop containing nucleotide triphosphate hydrolases"/>
    <property type="match status" value="1"/>
</dbReference>
<dbReference type="Pfam" id="PF01926">
    <property type="entry name" value="MMR_HSR1"/>
    <property type="match status" value="1"/>
</dbReference>
<name>A0ABU3NX62_9FIRM</name>
<proteinExistence type="predicted"/>
<keyword evidence="3" id="KW-1185">Reference proteome</keyword>
<dbReference type="InterPro" id="IPR006073">
    <property type="entry name" value="GTP-bd"/>
</dbReference>